<name>C7ZEL7_FUSV7</name>
<dbReference type="RefSeq" id="XP_003043433.1">
    <property type="nucleotide sequence ID" value="XM_003043387.1"/>
</dbReference>
<keyword evidence="2" id="KW-1185">Reference proteome</keyword>
<dbReference type="EMBL" id="GG698921">
    <property type="protein sequence ID" value="EEU37720.1"/>
    <property type="molecule type" value="Genomic_DNA"/>
</dbReference>
<sequence>MESLTRPFTITVDGQKVAPPVENGDDRIHATTGNDAAVFTLNDCHLQSNGWFLGRFQVEDRSLLPKRVYWFKAGQEDSIQPVFAVEEGDSVVLKFTGSPLVAIDNRLFATLLNGEFRDEVLVLVEAGFTRVMGFSSRQGSGITLRCSVLKWKTYLTFVVPTVKLHSQSS</sequence>
<dbReference type="Pfam" id="PF16850">
    <property type="entry name" value="Inhibitor_I66"/>
    <property type="match status" value="1"/>
</dbReference>
<reference evidence="1 2" key="1">
    <citation type="journal article" date="2009" name="PLoS Genet.">
        <title>The genome of Nectria haematococca: contribution of supernumerary chromosomes to gene expansion.</title>
        <authorList>
            <person name="Coleman J.J."/>
            <person name="Rounsley S.D."/>
            <person name="Rodriguez-Carres M."/>
            <person name="Kuo A."/>
            <person name="Wasmann C.C."/>
            <person name="Grimwood J."/>
            <person name="Schmutz J."/>
            <person name="Taga M."/>
            <person name="White G.J."/>
            <person name="Zhou S."/>
            <person name="Schwartz D.C."/>
            <person name="Freitag M."/>
            <person name="Ma L.J."/>
            <person name="Danchin E.G."/>
            <person name="Henrissat B."/>
            <person name="Coutinho P.M."/>
            <person name="Nelson D.R."/>
            <person name="Straney D."/>
            <person name="Napoli C.A."/>
            <person name="Barker B.M."/>
            <person name="Gribskov M."/>
            <person name="Rep M."/>
            <person name="Kroken S."/>
            <person name="Molnar I."/>
            <person name="Rensing C."/>
            <person name="Kennell J.C."/>
            <person name="Zamora J."/>
            <person name="Farman M.L."/>
            <person name="Selker E.U."/>
            <person name="Salamov A."/>
            <person name="Shapiro H."/>
            <person name="Pangilinan J."/>
            <person name="Lindquist E."/>
            <person name="Lamers C."/>
            <person name="Grigoriev I.V."/>
            <person name="Geiser D.M."/>
            <person name="Covert S.F."/>
            <person name="Temporini E."/>
            <person name="Vanetten H.D."/>
        </authorList>
    </citation>
    <scope>NUCLEOTIDE SEQUENCE [LARGE SCALE GENOMIC DNA]</scope>
    <source>
        <strain evidence="2">ATCC MYA-4622 / CBS 123669 / FGSC 9596 / NRRL 45880 / 77-13-4</strain>
    </source>
</reference>
<dbReference type="GO" id="GO:0004867">
    <property type="term" value="F:serine-type endopeptidase inhibitor activity"/>
    <property type="evidence" value="ECO:0007669"/>
    <property type="project" value="InterPro"/>
</dbReference>
<dbReference type="GeneID" id="9669140"/>
<dbReference type="AlphaFoldDB" id="C7ZEL7"/>
<dbReference type="OrthoDB" id="3439489at2759"/>
<accession>C7ZEL7</accession>
<gene>
    <name evidence="1" type="ORF">NECHADRAFT_87537</name>
</gene>
<protein>
    <submittedName>
        <fullName evidence="1">Uncharacterized protein</fullName>
    </submittedName>
</protein>
<dbReference type="KEGG" id="nhe:NECHADRAFT_87537"/>
<evidence type="ECO:0000313" key="1">
    <source>
        <dbReference type="EMBL" id="EEU37720.1"/>
    </source>
</evidence>
<dbReference type="eggNOG" id="ENOG502SYZV">
    <property type="taxonomic scope" value="Eukaryota"/>
</dbReference>
<dbReference type="OMA" id="FEDRSMM"/>
<dbReference type="InterPro" id="IPR031755">
    <property type="entry name" value="Inhibitor_I66"/>
</dbReference>
<dbReference type="Gene3D" id="2.80.10.50">
    <property type="match status" value="1"/>
</dbReference>
<proteinExistence type="predicted"/>
<dbReference type="Proteomes" id="UP000005206">
    <property type="component" value="Chromosome 12"/>
</dbReference>
<dbReference type="HOGENOM" id="CLU_134552_2_0_1"/>
<dbReference type="InParanoid" id="C7ZEL7"/>
<organism evidence="1 2">
    <name type="scientific">Fusarium vanettenii (strain ATCC MYA-4622 / CBS 123669 / FGSC 9596 / NRRL 45880 / 77-13-4)</name>
    <name type="common">Fusarium solani subsp. pisi</name>
    <dbReference type="NCBI Taxonomy" id="660122"/>
    <lineage>
        <taxon>Eukaryota</taxon>
        <taxon>Fungi</taxon>
        <taxon>Dikarya</taxon>
        <taxon>Ascomycota</taxon>
        <taxon>Pezizomycotina</taxon>
        <taxon>Sordariomycetes</taxon>
        <taxon>Hypocreomycetidae</taxon>
        <taxon>Hypocreales</taxon>
        <taxon>Nectriaceae</taxon>
        <taxon>Fusarium</taxon>
        <taxon>Fusarium solani species complex</taxon>
        <taxon>Fusarium vanettenii</taxon>
    </lineage>
</organism>
<dbReference type="VEuPathDB" id="FungiDB:NECHADRAFT_87537"/>
<evidence type="ECO:0000313" key="2">
    <source>
        <dbReference type="Proteomes" id="UP000005206"/>
    </source>
</evidence>